<evidence type="ECO:0000313" key="1">
    <source>
        <dbReference type="EMBL" id="MBX24235.1"/>
    </source>
</evidence>
<dbReference type="EMBL" id="GGEC01043751">
    <property type="protein sequence ID" value="MBX24235.1"/>
    <property type="molecule type" value="Transcribed_RNA"/>
</dbReference>
<name>A0A2P2M1Z3_RHIMU</name>
<proteinExistence type="predicted"/>
<protein>
    <submittedName>
        <fullName evidence="1">Uncharacterized protein MANES_15G157800</fullName>
    </submittedName>
</protein>
<dbReference type="AlphaFoldDB" id="A0A2P2M1Z3"/>
<sequence>MLSAVDDAVELVVDRPYKAGEPIVVWFAISLVALNSCCSSGSSYC</sequence>
<accession>A0A2P2M1Z3</accession>
<reference evidence="1" key="1">
    <citation type="submission" date="2018-02" db="EMBL/GenBank/DDBJ databases">
        <title>Rhizophora mucronata_Transcriptome.</title>
        <authorList>
            <person name="Meera S.P."/>
            <person name="Sreeshan A."/>
            <person name="Augustine A."/>
        </authorList>
    </citation>
    <scope>NUCLEOTIDE SEQUENCE</scope>
    <source>
        <tissue evidence="1">Leaf</tissue>
    </source>
</reference>
<organism evidence="1">
    <name type="scientific">Rhizophora mucronata</name>
    <name type="common">Asiatic mangrove</name>
    <dbReference type="NCBI Taxonomy" id="61149"/>
    <lineage>
        <taxon>Eukaryota</taxon>
        <taxon>Viridiplantae</taxon>
        <taxon>Streptophyta</taxon>
        <taxon>Embryophyta</taxon>
        <taxon>Tracheophyta</taxon>
        <taxon>Spermatophyta</taxon>
        <taxon>Magnoliopsida</taxon>
        <taxon>eudicotyledons</taxon>
        <taxon>Gunneridae</taxon>
        <taxon>Pentapetalae</taxon>
        <taxon>rosids</taxon>
        <taxon>fabids</taxon>
        <taxon>Malpighiales</taxon>
        <taxon>Rhizophoraceae</taxon>
        <taxon>Rhizophora</taxon>
    </lineage>
</organism>